<evidence type="ECO:0000256" key="1">
    <source>
        <dbReference type="SAM" id="MobiDB-lite"/>
    </source>
</evidence>
<dbReference type="Gene3D" id="3.90.79.10">
    <property type="entry name" value="Nucleoside Triphosphate Pyrophosphohydrolase"/>
    <property type="match status" value="1"/>
</dbReference>
<proteinExistence type="evidence at transcript level"/>
<dbReference type="PROSITE" id="PS51462">
    <property type="entry name" value="NUDIX"/>
    <property type="match status" value="1"/>
</dbReference>
<reference evidence="3" key="2">
    <citation type="journal article" date="2018" name="Biosci. Biotechnol. Biochem.">
        <title>Polysaccharide hydrolase of the hadal zone amphipods Hirondellea gigas.</title>
        <authorList>
            <person name="Kobayashi H."/>
            <person name="Nagahama T."/>
            <person name="Arai W."/>
            <person name="Sasagawa Y."/>
            <person name="Umeda M."/>
            <person name="Hayashi T."/>
            <person name="Nikaido I."/>
            <person name="Watanabe H."/>
            <person name="Oguri K."/>
            <person name="Kitazato H."/>
            <person name="Fujioka K."/>
            <person name="Kido Y."/>
            <person name="Takami H."/>
        </authorList>
    </citation>
    <scope>NUCLEOTIDE SEQUENCE</scope>
    <source>
        <tissue evidence="3">Whole body</tissue>
    </source>
</reference>
<accession>A0A2P2I1I7</accession>
<dbReference type="EMBL" id="IACF01002237">
    <property type="protein sequence ID" value="LAB67898.1"/>
    <property type="molecule type" value="mRNA"/>
</dbReference>
<dbReference type="InterPro" id="IPR031804">
    <property type="entry name" value="DUF4743"/>
</dbReference>
<name>A0A2P2I1I7_9CRUS</name>
<protein>
    <submittedName>
        <fullName evidence="3">Nudix hydrolase 20, chloroplastic-like</fullName>
    </submittedName>
</protein>
<dbReference type="AlphaFoldDB" id="A0A2P2I1I7"/>
<reference evidence="4" key="1">
    <citation type="submission" date="2017-11" db="EMBL/GenBank/DDBJ databases">
        <title>The sensing device of the deep-sea amphipod.</title>
        <authorList>
            <person name="Kobayashi H."/>
            <person name="Nagahama T."/>
            <person name="Arai W."/>
            <person name="Sasagawa Y."/>
            <person name="Umeda M."/>
            <person name="Hayashi T."/>
            <person name="Nikaido I."/>
            <person name="Watanabe H."/>
            <person name="Oguri K."/>
            <person name="Kitazato H."/>
            <person name="Fujioka K."/>
            <person name="Kido Y."/>
            <person name="Takami H."/>
        </authorList>
    </citation>
    <scope>NUCLEOTIDE SEQUENCE</scope>
    <source>
        <tissue evidence="4">Whole body</tissue>
    </source>
</reference>
<keyword evidence="3" id="KW-0378">Hydrolase</keyword>
<dbReference type="FunFam" id="3.90.79.10:FF:000019">
    <property type="entry name" value="Thiamin pyrophosphokinase, putative"/>
    <property type="match status" value="1"/>
</dbReference>
<dbReference type="PANTHER" id="PTHR13622:SF8">
    <property type="entry name" value="THIAMIN PYROPHOSPHOKINASE 1"/>
    <property type="match status" value="1"/>
</dbReference>
<organism evidence="3">
    <name type="scientific">Hirondellea gigas</name>
    <dbReference type="NCBI Taxonomy" id="1518452"/>
    <lineage>
        <taxon>Eukaryota</taxon>
        <taxon>Metazoa</taxon>
        <taxon>Ecdysozoa</taxon>
        <taxon>Arthropoda</taxon>
        <taxon>Crustacea</taxon>
        <taxon>Multicrustacea</taxon>
        <taxon>Malacostraca</taxon>
        <taxon>Eumalacostraca</taxon>
        <taxon>Peracarida</taxon>
        <taxon>Amphipoda</taxon>
        <taxon>Amphilochidea</taxon>
        <taxon>Lysianassida</taxon>
        <taxon>Lysianassidira</taxon>
        <taxon>Lysianassoidea</taxon>
        <taxon>Lysianassidae</taxon>
        <taxon>Hirondellea</taxon>
    </lineage>
</organism>
<feature type="region of interest" description="Disordered" evidence="1">
    <location>
        <begin position="417"/>
        <end position="459"/>
    </location>
</feature>
<evidence type="ECO:0000259" key="2">
    <source>
        <dbReference type="PROSITE" id="PS51462"/>
    </source>
</evidence>
<evidence type="ECO:0000313" key="3">
    <source>
        <dbReference type="EMBL" id="LAB67898.1"/>
    </source>
</evidence>
<dbReference type="PANTHER" id="PTHR13622">
    <property type="entry name" value="THIAMIN PYROPHOSPHOKINASE"/>
    <property type="match status" value="1"/>
</dbReference>
<feature type="domain" description="Nudix hydrolase" evidence="2">
    <location>
        <begin position="190"/>
        <end position="336"/>
    </location>
</feature>
<evidence type="ECO:0000313" key="4">
    <source>
        <dbReference type="EMBL" id="LAC21522.1"/>
    </source>
</evidence>
<dbReference type="GO" id="GO:0044715">
    <property type="term" value="F:8-oxo-dGDP phosphatase activity"/>
    <property type="evidence" value="ECO:0007669"/>
    <property type="project" value="TreeGrafter"/>
</dbReference>
<dbReference type="EMBL" id="IACT01002233">
    <property type="protein sequence ID" value="LAC21522.1"/>
    <property type="molecule type" value="mRNA"/>
</dbReference>
<dbReference type="Pfam" id="PF00293">
    <property type="entry name" value="NUDIX"/>
    <property type="match status" value="1"/>
</dbReference>
<dbReference type="SUPFAM" id="SSF55811">
    <property type="entry name" value="Nudix"/>
    <property type="match status" value="1"/>
</dbReference>
<dbReference type="Pfam" id="PF15916">
    <property type="entry name" value="DUF4743"/>
    <property type="match status" value="1"/>
</dbReference>
<dbReference type="InterPro" id="IPR000086">
    <property type="entry name" value="NUDIX_hydrolase_dom"/>
</dbReference>
<sequence length="459" mass="50539">MVVTNGPVSSPVAAASFRGEFHDPMMDVCMSFGSSLDSIGDHFFKERDSSSTRRDSIDGVGGMGSSPSPLLQLLWKANSFLMQGLQSKSGGSCTPLLVGQRQVGILRPEVRLILTRYPSVFTFTDSSVVLNTQLKDYDSRTKAVAEVLQDIRASGETVALRSWRGENFVVWGQYGSEPLFEVERSAVVLLGIRTFGVHITGYVSNAEGGVTGVWLQKRAENKPTYPGMMDTMVGGGLTAGLKASEVLYKEAAEEASIPSQLVDRAQSAGTVSFFAETERGLHANTEYVFEIELPPSFEPQNSDGEVQGFVFVEVKDIMDYLLDSNYKLTSTPILIDFLIRHGVVSSYNVPDLPEMTEMLHCPLTQLYRCWPVFPCLPTQPTIPNNNCLMHQFLPSCTTTTTATLVDSRNESLIQELSPRKQSFTASEAVEQQRNQPMTAERGNESYVRDESDQEDSDVA</sequence>
<feature type="compositionally biased region" description="Basic and acidic residues" evidence="1">
    <location>
        <begin position="441"/>
        <end position="450"/>
    </location>
</feature>
<dbReference type="CDD" id="cd03676">
    <property type="entry name" value="NUDIX_Tnr3_like"/>
    <property type="match status" value="1"/>
</dbReference>
<dbReference type="InterPro" id="IPR015797">
    <property type="entry name" value="NUDIX_hydrolase-like_dom_sf"/>
</dbReference>
<feature type="compositionally biased region" description="Polar residues" evidence="1">
    <location>
        <begin position="417"/>
        <end position="437"/>
    </location>
</feature>